<feature type="transmembrane region" description="Helical" evidence="7">
    <location>
        <begin position="278"/>
        <end position="296"/>
    </location>
</feature>
<dbReference type="PANTHER" id="PTHR40074">
    <property type="entry name" value="O-ACETYLTRANSFERASE WECH"/>
    <property type="match status" value="1"/>
</dbReference>
<evidence type="ECO:0000256" key="1">
    <source>
        <dbReference type="ARBA" id="ARBA00004651"/>
    </source>
</evidence>
<evidence type="ECO:0000256" key="3">
    <source>
        <dbReference type="ARBA" id="ARBA00022475"/>
    </source>
</evidence>
<keyword evidence="9" id="KW-0012">Acyltransferase</keyword>
<keyword evidence="5 7" id="KW-1133">Transmembrane helix</keyword>
<evidence type="ECO:0000256" key="5">
    <source>
        <dbReference type="ARBA" id="ARBA00022989"/>
    </source>
</evidence>
<feature type="transmembrane region" description="Helical" evidence="7">
    <location>
        <begin position="151"/>
        <end position="170"/>
    </location>
</feature>
<dbReference type="GO" id="GO:0005886">
    <property type="term" value="C:plasma membrane"/>
    <property type="evidence" value="ECO:0007669"/>
    <property type="project" value="UniProtKB-SubCell"/>
</dbReference>
<comment type="caution">
    <text evidence="9">The sequence shown here is derived from an EMBL/GenBank/DDBJ whole genome shotgun (WGS) entry which is preliminary data.</text>
</comment>
<dbReference type="AlphaFoldDB" id="A0A1E3L190"/>
<dbReference type="RefSeq" id="WP_069328420.1">
    <property type="nucleotide sequence ID" value="NZ_MDER01000051.1"/>
</dbReference>
<feature type="transmembrane region" description="Helical" evidence="7">
    <location>
        <begin position="117"/>
        <end position="139"/>
    </location>
</feature>
<accession>A0A1E3L190</accession>
<feature type="transmembrane region" description="Helical" evidence="7">
    <location>
        <begin position="316"/>
        <end position="334"/>
    </location>
</feature>
<protein>
    <submittedName>
        <fullName evidence="9">Putative membrane-bound acyltransferase YfiQ</fullName>
    </submittedName>
</protein>
<feature type="transmembrane region" description="Helical" evidence="7">
    <location>
        <begin position="12"/>
        <end position="32"/>
    </location>
</feature>
<keyword evidence="6 7" id="KW-0472">Membrane</keyword>
<dbReference type="Proteomes" id="UP000094578">
    <property type="component" value="Unassembled WGS sequence"/>
</dbReference>
<dbReference type="InterPro" id="IPR002656">
    <property type="entry name" value="Acyl_transf_3_dom"/>
</dbReference>
<feature type="transmembrane region" description="Helical" evidence="7">
    <location>
        <begin position="87"/>
        <end position="111"/>
    </location>
</feature>
<feature type="domain" description="Acyltransferase 3" evidence="8">
    <location>
        <begin position="17"/>
        <end position="330"/>
    </location>
</feature>
<reference evidence="9 10" key="1">
    <citation type="submission" date="2016-08" db="EMBL/GenBank/DDBJ databases">
        <title>Genome sequencing of Paenibacillus sp. TI45-13ar, isolated from Korean traditional nuruk.</title>
        <authorList>
            <person name="Kim S.-J."/>
        </authorList>
    </citation>
    <scope>NUCLEOTIDE SEQUENCE [LARGE SCALE GENOMIC DNA]</scope>
    <source>
        <strain evidence="9 10">TI45-13ar</strain>
    </source>
</reference>
<evidence type="ECO:0000256" key="4">
    <source>
        <dbReference type="ARBA" id="ARBA00022692"/>
    </source>
</evidence>
<keyword evidence="3" id="KW-1003">Cell membrane</keyword>
<dbReference type="Pfam" id="PF01757">
    <property type="entry name" value="Acyl_transf_3"/>
    <property type="match status" value="1"/>
</dbReference>
<comment type="subcellular location">
    <subcellularLocation>
        <location evidence="1">Cell membrane</location>
        <topology evidence="1">Multi-pass membrane protein</topology>
    </subcellularLocation>
</comment>
<feature type="transmembrane region" description="Helical" evidence="7">
    <location>
        <begin position="254"/>
        <end position="271"/>
    </location>
</feature>
<dbReference type="STRING" id="1886670.PTI45_03022"/>
<evidence type="ECO:0000256" key="6">
    <source>
        <dbReference type="ARBA" id="ARBA00023136"/>
    </source>
</evidence>
<dbReference type="PATRIC" id="fig|1886670.3.peg.3070"/>
<sequence length="367" mass="42244">MKQSTISPRQTIGEVGMIRAIACMSVVLLHSIKFTTGESTEGAIQFGLWTLAGLLSFGTSTFVFISALVLAYSYPNHLPKQFYSKRIKFLLIPFACMAVFYAIMSGILNGWSIPKLVVFNLLGAYHGWFVLVIFQFYILHQLFNKYIDRFSAKWVLMISLVVNVGYLAFFNLVEPPSNNQYISYIWDRGYWMPFTGWVFYFALAYYCGKNYQTFMQYIVKYKVWIYAALPVSIALILYNNVYSSFGFGSKRMDMILFTVLLIFVLFLAFRHVKKMPPILSAISQYSFGIYLLHWFYLQMMDLAVESFHWSLGYLEIPLLFIGGIACSYLTINILNRMKIGKYIVGRVNVPKSATTLSNRKLATEIKS</sequence>
<organism evidence="9 10">
    <name type="scientific">Paenibacillus nuruki</name>
    <dbReference type="NCBI Taxonomy" id="1886670"/>
    <lineage>
        <taxon>Bacteria</taxon>
        <taxon>Bacillati</taxon>
        <taxon>Bacillota</taxon>
        <taxon>Bacilli</taxon>
        <taxon>Bacillales</taxon>
        <taxon>Paenibacillaceae</taxon>
        <taxon>Paenibacillus</taxon>
    </lineage>
</organism>
<name>A0A1E3L190_9BACL</name>
<evidence type="ECO:0000313" key="10">
    <source>
        <dbReference type="Proteomes" id="UP000094578"/>
    </source>
</evidence>
<keyword evidence="9" id="KW-0808">Transferase</keyword>
<keyword evidence="4 7" id="KW-0812">Transmembrane</keyword>
<feature type="transmembrane region" description="Helical" evidence="7">
    <location>
        <begin position="223"/>
        <end position="242"/>
    </location>
</feature>
<dbReference type="GO" id="GO:0009246">
    <property type="term" value="P:enterobacterial common antigen biosynthetic process"/>
    <property type="evidence" value="ECO:0007669"/>
    <property type="project" value="TreeGrafter"/>
</dbReference>
<evidence type="ECO:0000313" key="9">
    <source>
        <dbReference type="EMBL" id="ODP27567.1"/>
    </source>
</evidence>
<dbReference type="EMBL" id="MDER01000051">
    <property type="protein sequence ID" value="ODP27567.1"/>
    <property type="molecule type" value="Genomic_DNA"/>
</dbReference>
<dbReference type="PANTHER" id="PTHR40074:SF2">
    <property type="entry name" value="O-ACETYLTRANSFERASE WECH"/>
    <property type="match status" value="1"/>
</dbReference>
<evidence type="ECO:0000256" key="7">
    <source>
        <dbReference type="SAM" id="Phobius"/>
    </source>
</evidence>
<keyword evidence="10" id="KW-1185">Reference proteome</keyword>
<gene>
    <name evidence="9" type="ORF">PTI45_03022</name>
</gene>
<dbReference type="GO" id="GO:0016413">
    <property type="term" value="F:O-acetyltransferase activity"/>
    <property type="evidence" value="ECO:0007669"/>
    <property type="project" value="TreeGrafter"/>
</dbReference>
<evidence type="ECO:0000256" key="2">
    <source>
        <dbReference type="ARBA" id="ARBA00007400"/>
    </source>
</evidence>
<evidence type="ECO:0000259" key="8">
    <source>
        <dbReference type="Pfam" id="PF01757"/>
    </source>
</evidence>
<proteinExistence type="inferred from homology"/>
<feature type="transmembrane region" description="Helical" evidence="7">
    <location>
        <begin position="52"/>
        <end position="75"/>
    </location>
</feature>
<feature type="transmembrane region" description="Helical" evidence="7">
    <location>
        <begin position="190"/>
        <end position="211"/>
    </location>
</feature>
<comment type="similarity">
    <text evidence="2">Belongs to the acyltransferase 3 family.</text>
</comment>